<dbReference type="Gene3D" id="2.40.160.60">
    <property type="entry name" value="Outer membrane protein transport protein (OMPP1/FadL/TodX)"/>
    <property type="match status" value="1"/>
</dbReference>
<evidence type="ECO:0000313" key="2">
    <source>
        <dbReference type="EMBL" id="SFZ71245.1"/>
    </source>
</evidence>
<name>A0A1M4NG76_HELFE</name>
<organism evidence="1">
    <name type="scientific">Helicobacter felis</name>
    <dbReference type="NCBI Taxonomy" id="214"/>
    <lineage>
        <taxon>Bacteria</taxon>
        <taxon>Pseudomonadati</taxon>
        <taxon>Campylobacterota</taxon>
        <taxon>Epsilonproteobacteria</taxon>
        <taxon>Campylobacterales</taxon>
        <taxon>Helicobacteraceae</taxon>
        <taxon>Helicobacter</taxon>
    </lineage>
</organism>
<gene>
    <name evidence="1" type="primary">omp1036</name>
    <name evidence="2" type="synonym">omp156</name>
</gene>
<sequence>MTRPMRLVGLCALIYASGEALEFGQMGGVSPAMGGAGVALEDSAWGLYYNPALLDMDTRKTIKIGISVGARASGHNLPSLVGATARDGVPFSIKNGLYMSTQDGVALQLRMDHKDKKTKVRKGLGAVGIGLFINAFGQAQSLKSSTNAMALKALGLGSLNVGYAKAFDFKKGGTLALGASVGYMYSMSLEASGQRFSKIRTLLSQKNLREKQSHFLLDLGMVYKIVGLSVGVVVKNVNKPTIRYKMGNMTKQAVIGPQARLGLAYRWRWLDLVADIDLTSNKTLAFDGYSRMVGGGIGFNFPFGLGLRFGAMGDIAKQQVLQQGVILTGGLRYTILNLVGIDLSVQSGLKRMGGSKALQGAVQEALYAQLVPATLKFPNYFSLRLGLNVEF</sequence>
<dbReference type="InterPro" id="IPR032811">
    <property type="entry name" value="Put_conjugal_transfer"/>
</dbReference>
<evidence type="ECO:0000313" key="1">
    <source>
        <dbReference type="EMBL" id="SFZ71050.1"/>
    </source>
</evidence>
<proteinExistence type="predicted"/>
<dbReference type="RefSeq" id="WP_104690074.1">
    <property type="nucleotide sequence ID" value="NZ_FZKG01000009.1"/>
</dbReference>
<dbReference type="Pfam" id="PF13729">
    <property type="entry name" value="TraF_2"/>
    <property type="match status" value="1"/>
</dbReference>
<dbReference type="EMBL" id="LT633016">
    <property type="protein sequence ID" value="SFZ71050.1"/>
    <property type="molecule type" value="Genomic_DNA"/>
</dbReference>
<reference evidence="1" key="1">
    <citation type="submission" date="2016-10" db="EMBL/GenBank/DDBJ databases">
        <title>Proteomic and phylogenetic analysis of the outer membrane protein repertoire of gastric Helicobacter species.</title>
        <authorList>
            <person name="Joosten M."/>
        </authorList>
    </citation>
    <scope>NUCLEOTIDE SEQUENCE</scope>
    <source>
        <strain evidence="1">CS1</strain>
        <strain evidence="2">DS1</strain>
    </source>
</reference>
<dbReference type="EMBL" id="LT633117">
    <property type="protein sequence ID" value="SFZ71245.1"/>
    <property type="molecule type" value="Genomic_DNA"/>
</dbReference>
<accession>A0A1M4NG76</accession>
<protein>
    <submittedName>
        <fullName evidence="1">OMP1036</fullName>
    </submittedName>
    <submittedName>
        <fullName evidence="2">OMP156</fullName>
    </submittedName>
</protein>
<dbReference type="AlphaFoldDB" id="A0A1M4NG76"/>